<feature type="non-terminal residue" evidence="1">
    <location>
        <position position="1"/>
    </location>
</feature>
<dbReference type="Proteomes" id="UP000789525">
    <property type="component" value="Unassembled WGS sequence"/>
</dbReference>
<organism evidence="1 2">
    <name type="scientific">Acaulospora colombiana</name>
    <dbReference type="NCBI Taxonomy" id="27376"/>
    <lineage>
        <taxon>Eukaryota</taxon>
        <taxon>Fungi</taxon>
        <taxon>Fungi incertae sedis</taxon>
        <taxon>Mucoromycota</taxon>
        <taxon>Glomeromycotina</taxon>
        <taxon>Glomeromycetes</taxon>
        <taxon>Diversisporales</taxon>
        <taxon>Acaulosporaceae</taxon>
        <taxon>Acaulospora</taxon>
    </lineage>
</organism>
<proteinExistence type="predicted"/>
<comment type="caution">
    <text evidence="1">The sequence shown here is derived from an EMBL/GenBank/DDBJ whole genome shotgun (WGS) entry which is preliminary data.</text>
</comment>
<sequence>CSRNKTLPVDKPSCEIGAYEAFWFLPEKRRVPHDFNYTDGMIPDWDSGLNGSLGSHSQSGFGDSYGKGPMGGPDSAGKRNRSESNPENNLSSAWISLLFALLCVAMERLGFYDSKALGIVEEVEDYKRLCKSLFEASQTIMVLGNFLNSKVLHLHCQQSVAETNWETHTAVTIAAAARIGNMMGLNKLIPEKLGPARAPGFLKREATRDSFEQFDPEAKGNMDGGHCQGEPGTGAWIYHWFCILLSSSIQLDRYNSPEGVSYTLLLNHHAQLEQSQSRIPSSLIHLDGDLEHTNTQVQNHENEEKASHTRSTSVYTNSLEASLRSAETILDTIEEAKALDYPGVQWWQTTLYCYVAAVVLLAERWYTSEAKPGSLKSEDAEERKRKIVAAIALLRDQGESIDLFSEAANTLDSLLDATTSARRKARRSSSKRGMDITDVVNPINIPSRPGSNASTPSFVREWIERPNTPLSPPRLLPEHERSLSTVSLAPGVALTADNSFDSHFWARVFDLQFGSPVATPDPFFP</sequence>
<feature type="non-terminal residue" evidence="1">
    <location>
        <position position="525"/>
    </location>
</feature>
<keyword evidence="2" id="KW-1185">Reference proteome</keyword>
<gene>
    <name evidence="1" type="ORF">ACOLOM_LOCUS10431</name>
</gene>
<accession>A0ACA9PF23</accession>
<dbReference type="EMBL" id="CAJVPT010033585">
    <property type="protein sequence ID" value="CAG8705359.1"/>
    <property type="molecule type" value="Genomic_DNA"/>
</dbReference>
<protein>
    <submittedName>
        <fullName evidence="1">13207_t:CDS:1</fullName>
    </submittedName>
</protein>
<evidence type="ECO:0000313" key="2">
    <source>
        <dbReference type="Proteomes" id="UP000789525"/>
    </source>
</evidence>
<evidence type="ECO:0000313" key="1">
    <source>
        <dbReference type="EMBL" id="CAG8705359.1"/>
    </source>
</evidence>
<name>A0ACA9PF23_9GLOM</name>
<reference evidence="1" key="1">
    <citation type="submission" date="2021-06" db="EMBL/GenBank/DDBJ databases">
        <authorList>
            <person name="Kallberg Y."/>
            <person name="Tangrot J."/>
            <person name="Rosling A."/>
        </authorList>
    </citation>
    <scope>NUCLEOTIDE SEQUENCE</scope>
    <source>
        <strain evidence="1">CL356</strain>
    </source>
</reference>